<evidence type="ECO:0000313" key="3">
    <source>
        <dbReference type="EMBL" id="CAP30687.2"/>
    </source>
</evidence>
<sequence length="851" mass="100154">MSYYFEYLRKKLSEEGDEQRRREYEQSMERLRNFKEGSRESHQKELEMMEEDKQKSLKEIRKRTEEKLTALQAETKNEEKKFDELSAKLIEEAEKEVISKRKIYDEIIAKNMKLLEADQLKVEQVELLETDSNLRKLQMDITETISSEAEKTEMKKQRLMEEQKKRDEERLVIRLEKDNENLESELKVMKEVQKKNEEVQDKELQYTQDIGKSHLIAQRENFTTMELRNRKYNNGVMNDFLEKLSNLSENVKRSYARCSIYLQNDGVLSGQLARKARESFEGFLAEFHTTAEELITIERRLAEVDKKEIPPDMVKNIQEMRDVLFQLSNNVSKFCGRLMIGQSLKNETDEGELQKLMDRFSKIKSNSKMGGWLSSEEKKIEEEHRQRMEKDSEQRQRDEEQKKKEIEDKRKKELAEEQASIDVELNAEKQERLERTAEEVKNFNEMKKKMQKKIDDLQRELKEQTRKIVDEQKTSGMNLVTDGKNKLKEDKELLVKKNEFMMSENERLTEARRQEIEKRKEMVQSKEQLEMDRSDKHFEDLKKLNTEKNNVVRDGENKMTQLSENLRTVQKGIKQQEEDFLKVQMGNAYDLLAIHHEEQQFDDFRRKGMRRVNLSSRIRSDFDKEEVSINTTREDIERGVPLSRQPDFFDVSLSIRNLMTEMSSFELQGAGEMDKYETIRKEIISLLEKLTTALNEMESRIERYTSQGPTHSNEQRNDKRQEFNTDSDSDDTDITSEIPTPPASVRNEPKSSDRRNFSITEQYNEVKTVMRSLNDAILKLNVPASTEFEDTLTRQIEGLTISHSQIVGQITSGVVPSTSDEPRRITDTPSTSSSQPAIEEVEKSEDESGST</sequence>
<dbReference type="EMBL" id="HE600985">
    <property type="protein sequence ID" value="CAP30687.2"/>
    <property type="molecule type" value="Genomic_DNA"/>
</dbReference>
<accession>A8XDG8</accession>
<feature type="region of interest" description="Disordered" evidence="2">
    <location>
        <begin position="15"/>
        <end position="57"/>
    </location>
</feature>
<dbReference type="KEGG" id="cbr:CBG_11551"/>
<dbReference type="OMA" id="KHHENIQ"/>
<organism evidence="3 4">
    <name type="scientific">Caenorhabditis briggsae</name>
    <dbReference type="NCBI Taxonomy" id="6238"/>
    <lineage>
        <taxon>Eukaryota</taxon>
        <taxon>Metazoa</taxon>
        <taxon>Ecdysozoa</taxon>
        <taxon>Nematoda</taxon>
        <taxon>Chromadorea</taxon>
        <taxon>Rhabditida</taxon>
        <taxon>Rhabditina</taxon>
        <taxon>Rhabditomorpha</taxon>
        <taxon>Rhabditoidea</taxon>
        <taxon>Rhabditidae</taxon>
        <taxon>Peloderinae</taxon>
        <taxon>Caenorhabditis</taxon>
    </lineage>
</organism>
<feature type="region of interest" description="Disordered" evidence="2">
    <location>
        <begin position="703"/>
        <end position="758"/>
    </location>
</feature>
<evidence type="ECO:0000256" key="2">
    <source>
        <dbReference type="SAM" id="MobiDB-lite"/>
    </source>
</evidence>
<dbReference type="WormBase" id="CBG11551">
    <property type="protein sequence ID" value="CBP49797"/>
    <property type="gene ID" value="WBGene00032655"/>
</dbReference>
<feature type="compositionally biased region" description="Basic and acidic residues" evidence="2">
    <location>
        <begin position="713"/>
        <end position="723"/>
    </location>
</feature>
<dbReference type="AlphaFoldDB" id="A8XDG8"/>
<feature type="compositionally biased region" description="Basic and acidic residues" evidence="2">
    <location>
        <begin position="747"/>
        <end position="756"/>
    </location>
</feature>
<dbReference type="Proteomes" id="UP000008549">
    <property type="component" value="Unassembled WGS sequence"/>
</dbReference>
<evidence type="ECO:0000313" key="5">
    <source>
        <dbReference type="WormBase" id="CBG11551"/>
    </source>
</evidence>
<proteinExistence type="predicted"/>
<dbReference type="CTD" id="8579683"/>
<evidence type="ECO:0000256" key="1">
    <source>
        <dbReference type="SAM" id="Coils"/>
    </source>
</evidence>
<evidence type="ECO:0000313" key="4">
    <source>
        <dbReference type="Proteomes" id="UP000008549"/>
    </source>
</evidence>
<dbReference type="GeneID" id="8579683"/>
<dbReference type="RefSeq" id="XP_045094588.1">
    <property type="nucleotide sequence ID" value="XM_045238065.1"/>
</dbReference>
<keyword evidence="1" id="KW-0175">Coiled coil</keyword>
<feature type="compositionally biased region" description="Polar residues" evidence="2">
    <location>
        <begin position="827"/>
        <end position="836"/>
    </location>
</feature>
<gene>
    <name evidence="3 5" type="ORF">CBG11551</name>
    <name evidence="3" type="ORF">CBG_11551</name>
</gene>
<protein>
    <submittedName>
        <fullName evidence="3">Protein CBG11551</fullName>
    </submittedName>
</protein>
<feature type="region of interest" description="Disordered" evidence="2">
    <location>
        <begin position="366"/>
        <end position="417"/>
    </location>
</feature>
<dbReference type="eggNOG" id="ENOG502THJP">
    <property type="taxonomic scope" value="Eukaryota"/>
</dbReference>
<dbReference type="InParanoid" id="A8XDG8"/>
<feature type="compositionally biased region" description="Acidic residues" evidence="2">
    <location>
        <begin position="725"/>
        <end position="734"/>
    </location>
</feature>
<reference evidence="3 4" key="1">
    <citation type="journal article" date="2003" name="PLoS Biol.">
        <title>The genome sequence of Caenorhabditis briggsae: a platform for comparative genomics.</title>
        <authorList>
            <person name="Stein L.D."/>
            <person name="Bao Z."/>
            <person name="Blasiar D."/>
            <person name="Blumenthal T."/>
            <person name="Brent M.R."/>
            <person name="Chen N."/>
            <person name="Chinwalla A."/>
            <person name="Clarke L."/>
            <person name="Clee C."/>
            <person name="Coghlan A."/>
            <person name="Coulson A."/>
            <person name="D'Eustachio P."/>
            <person name="Fitch D.H."/>
            <person name="Fulton L.A."/>
            <person name="Fulton R.E."/>
            <person name="Griffiths-Jones S."/>
            <person name="Harris T.W."/>
            <person name="Hillier L.W."/>
            <person name="Kamath R."/>
            <person name="Kuwabara P.E."/>
            <person name="Mardis E.R."/>
            <person name="Marra M.A."/>
            <person name="Miner T.L."/>
            <person name="Minx P."/>
            <person name="Mullikin J.C."/>
            <person name="Plumb R.W."/>
            <person name="Rogers J."/>
            <person name="Schein J.E."/>
            <person name="Sohrmann M."/>
            <person name="Spieth J."/>
            <person name="Stajich J.E."/>
            <person name="Wei C."/>
            <person name="Willey D."/>
            <person name="Wilson R.K."/>
            <person name="Durbin R."/>
            <person name="Waterston R.H."/>
        </authorList>
    </citation>
    <scope>NUCLEOTIDE SEQUENCE [LARGE SCALE GENOMIC DNA]</scope>
    <source>
        <strain evidence="3 4">AF16</strain>
    </source>
</reference>
<dbReference type="HOGENOM" id="CLU_335313_0_0_1"/>
<name>A8XDG8_CAEBR</name>
<feature type="region of interest" description="Disordered" evidence="2">
    <location>
        <begin position="812"/>
        <end position="851"/>
    </location>
</feature>
<feature type="compositionally biased region" description="Acidic residues" evidence="2">
    <location>
        <begin position="842"/>
        <end position="851"/>
    </location>
</feature>
<dbReference type="STRING" id="6238.A8XDG8"/>
<feature type="coiled-coil region" evidence="1">
    <location>
        <begin position="149"/>
        <end position="209"/>
    </location>
</feature>
<keyword evidence="4" id="KW-1185">Reference proteome</keyword>
<feature type="compositionally biased region" description="Basic and acidic residues" evidence="2">
    <location>
        <begin position="375"/>
        <end position="415"/>
    </location>
</feature>
<reference evidence="3 4" key="2">
    <citation type="journal article" date="2011" name="PLoS Genet.">
        <title>Caenorhabditis briggsae recombinant inbred line genotypes reveal inter-strain incompatibility and the evolution of recombination.</title>
        <authorList>
            <person name="Ross J.A."/>
            <person name="Koboldt D.C."/>
            <person name="Staisch J.E."/>
            <person name="Chamberlin H.M."/>
            <person name="Gupta B.P."/>
            <person name="Miller R.D."/>
            <person name="Baird S.E."/>
            <person name="Haag E.S."/>
        </authorList>
    </citation>
    <scope>NUCLEOTIDE SEQUENCE [LARGE SCALE GENOMIC DNA]</scope>
    <source>
        <strain evidence="3 4">AF16</strain>
    </source>
</reference>